<evidence type="ECO:0000313" key="13">
    <source>
        <dbReference type="RefSeq" id="XP_020820692.1"/>
    </source>
</evidence>
<evidence type="ECO:0000313" key="10">
    <source>
        <dbReference type="RefSeq" id="XP_020820689.1"/>
    </source>
</evidence>
<evidence type="ECO:0000313" key="14">
    <source>
        <dbReference type="RefSeq" id="XP_020820694.1"/>
    </source>
</evidence>
<organism evidence="3 15">
    <name type="scientific">Phascolarctos cinereus</name>
    <name type="common">Koala</name>
    <dbReference type="NCBI Taxonomy" id="38626"/>
    <lineage>
        <taxon>Eukaryota</taxon>
        <taxon>Metazoa</taxon>
        <taxon>Chordata</taxon>
        <taxon>Craniata</taxon>
        <taxon>Vertebrata</taxon>
        <taxon>Euteleostomi</taxon>
        <taxon>Mammalia</taxon>
        <taxon>Metatheria</taxon>
        <taxon>Diprotodontia</taxon>
        <taxon>Phascolarctidae</taxon>
        <taxon>Phascolarctos</taxon>
    </lineage>
</organism>
<dbReference type="RefSeq" id="XP_020820684.1">
    <property type="nucleotide sequence ID" value="XM_020965025.1"/>
</dbReference>
<accession>A0A6P5IFC8</accession>
<dbReference type="RefSeq" id="XP_020820685.1">
    <property type="nucleotide sequence ID" value="XM_020965026.1"/>
</dbReference>
<evidence type="ECO:0000313" key="17">
    <source>
        <dbReference type="RefSeq" id="XP_020820697.1"/>
    </source>
</evidence>
<reference evidence="4 5" key="1">
    <citation type="submission" date="2025-04" db="UniProtKB">
        <authorList>
            <consortium name="RefSeq"/>
        </authorList>
    </citation>
    <scope>IDENTIFICATION</scope>
    <source>
        <tissue evidence="4 5">Spleen</tissue>
    </source>
</reference>
<evidence type="ECO:0000313" key="5">
    <source>
        <dbReference type="RefSeq" id="XP_020820684.1"/>
    </source>
</evidence>
<feature type="domain" description="LTD" evidence="2">
    <location>
        <begin position="169"/>
        <end position="282"/>
    </location>
</feature>
<evidence type="ECO:0000313" key="9">
    <source>
        <dbReference type="RefSeq" id="XP_020820688.1"/>
    </source>
</evidence>
<proteinExistence type="predicted"/>
<dbReference type="RefSeq" id="XP_020820694.1">
    <property type="nucleotide sequence ID" value="XM_020965035.1"/>
</dbReference>
<evidence type="ECO:0000313" key="6">
    <source>
        <dbReference type="RefSeq" id="XP_020820685.1"/>
    </source>
</evidence>
<dbReference type="RefSeq" id="XP_020820695.1">
    <property type="nucleotide sequence ID" value="XM_020965036.1"/>
</dbReference>
<evidence type="ECO:0000313" key="8">
    <source>
        <dbReference type="RefSeq" id="XP_020820687.1"/>
    </source>
</evidence>
<dbReference type="SUPFAM" id="SSF74853">
    <property type="entry name" value="Lamin A/C globular tail domain"/>
    <property type="match status" value="1"/>
</dbReference>
<feature type="region of interest" description="Disordered" evidence="1">
    <location>
        <begin position="84"/>
        <end position="111"/>
    </location>
</feature>
<dbReference type="PANTHER" id="PTHR47012">
    <property type="entry name" value="LAMIN TAIL DOMAIN-CONTAINING PROTEIN 1"/>
    <property type="match status" value="1"/>
</dbReference>
<dbReference type="KEGG" id="pcw:110193340"/>
<name>A0A6P5IFC8_PHACI</name>
<feature type="compositionally biased region" description="Polar residues" evidence="1">
    <location>
        <begin position="403"/>
        <end position="416"/>
    </location>
</feature>
<dbReference type="RefSeq" id="XP_020820689.1">
    <property type="nucleotide sequence ID" value="XM_020965030.1"/>
</dbReference>
<dbReference type="RefSeq" id="XP_020820686.1">
    <property type="nucleotide sequence ID" value="XM_020965027.1"/>
</dbReference>
<keyword evidence="3" id="KW-1185">Reference proteome</keyword>
<dbReference type="RefSeq" id="XP_020820683.1">
    <property type="nucleotide sequence ID" value="XM_020965024.1"/>
</dbReference>
<protein>
    <submittedName>
        <fullName evidence="4 5">Lamin tail domain-containing protein 1 isoform X1</fullName>
    </submittedName>
</protein>
<evidence type="ECO:0000313" key="11">
    <source>
        <dbReference type="RefSeq" id="XP_020820690.1"/>
    </source>
</evidence>
<dbReference type="PROSITE" id="PS51841">
    <property type="entry name" value="LTD"/>
    <property type="match status" value="1"/>
</dbReference>
<dbReference type="AlphaFoldDB" id="A0A6P5IFC8"/>
<evidence type="ECO:0000313" key="7">
    <source>
        <dbReference type="RefSeq" id="XP_020820686.1"/>
    </source>
</evidence>
<evidence type="ECO:0000313" key="16">
    <source>
        <dbReference type="RefSeq" id="XP_020820696.1"/>
    </source>
</evidence>
<evidence type="ECO:0000256" key="1">
    <source>
        <dbReference type="SAM" id="MobiDB-lite"/>
    </source>
</evidence>
<evidence type="ECO:0000313" key="15">
    <source>
        <dbReference type="RefSeq" id="XP_020820695.1"/>
    </source>
</evidence>
<feature type="region of interest" description="Disordered" evidence="1">
    <location>
        <begin position="390"/>
        <end position="430"/>
    </location>
</feature>
<dbReference type="GO" id="GO:0005635">
    <property type="term" value="C:nuclear envelope"/>
    <property type="evidence" value="ECO:0007669"/>
    <property type="project" value="TreeGrafter"/>
</dbReference>
<dbReference type="Proteomes" id="UP000515140">
    <property type="component" value="Unplaced"/>
</dbReference>
<gene>
    <name evidence="4 5 6 7 8 9 10 11 12 13 14 15 16 17" type="primary">LMNTD1</name>
</gene>
<evidence type="ECO:0000313" key="12">
    <source>
        <dbReference type="RefSeq" id="XP_020820691.1"/>
    </source>
</evidence>
<dbReference type="InterPro" id="IPR042840">
    <property type="entry name" value="LMNTD1"/>
</dbReference>
<dbReference type="RefSeq" id="XP_020820691.1">
    <property type="nucleotide sequence ID" value="XM_020965032.1"/>
</dbReference>
<dbReference type="GeneID" id="110193340"/>
<dbReference type="RefSeq" id="XP_020820692.1">
    <property type="nucleotide sequence ID" value="XM_020965033.1"/>
</dbReference>
<dbReference type="PANTHER" id="PTHR47012:SF1">
    <property type="entry name" value="LAMIN TAIL DOMAIN-CONTAINING PROTEIN 1"/>
    <property type="match status" value="1"/>
</dbReference>
<dbReference type="Pfam" id="PF00932">
    <property type="entry name" value="LTD"/>
    <property type="match status" value="1"/>
</dbReference>
<feature type="compositionally biased region" description="Low complexity" evidence="1">
    <location>
        <begin position="84"/>
        <end position="95"/>
    </location>
</feature>
<dbReference type="InterPro" id="IPR036415">
    <property type="entry name" value="Lamin_tail_dom_sf"/>
</dbReference>
<dbReference type="RefSeq" id="XP_020820697.1">
    <property type="nucleotide sequence ID" value="XM_020965038.1"/>
</dbReference>
<evidence type="ECO:0000259" key="2">
    <source>
        <dbReference type="PROSITE" id="PS51841"/>
    </source>
</evidence>
<dbReference type="InterPro" id="IPR001322">
    <property type="entry name" value="Lamin_tail_dom"/>
</dbReference>
<evidence type="ECO:0000313" key="3">
    <source>
        <dbReference type="Proteomes" id="UP000515140"/>
    </source>
</evidence>
<sequence length="449" mass="50309">MKEEKIPQENLTVLQSEVCLQSKVYDLRGQPKEENGNEEKHLHGADWRQQSLIHFSSPYSSEPSNHSITLKKYVSSSLNTGLTSSSVAPKSSSSSTNFNRIDNTSSSSPSVSVLQKPRFAVLTPPPTVLGDGEDYFHSLFFNSKRRLTHPEFPDRTKTLFPDDLADISNSSALGDIKIVEVSGNGLFVKIINSSPDKELMIGDHILQQNVNGHAVSLYKFHPNIRMPANAAVTVWAASSEVKHQPPSDFLWKEQDKFRTSLNCITILCKPNGEAIAWYTPIHWKRAWEGFDTDKKYTRSPLAISSPGVQMNRAPSTVIKIKQDQQTTTKLEEQVHVFLKREKEIPPTLFPNRNPWGLSCNCPVHPNYSLFRPITVGNDGITLCRQSRLQSARPDPIPAPYSLSVGTRRNKTTNASHLNHKSSRKSASSPELTLRKIFSASPYEETYLLT</sequence>
<dbReference type="Gene3D" id="2.60.40.1260">
    <property type="entry name" value="Lamin Tail domain"/>
    <property type="match status" value="1"/>
</dbReference>
<evidence type="ECO:0000313" key="4">
    <source>
        <dbReference type="RefSeq" id="XP_020820683.1"/>
    </source>
</evidence>
<dbReference type="RefSeq" id="XP_020820687.1">
    <property type="nucleotide sequence ID" value="XM_020965028.1"/>
</dbReference>
<dbReference type="RefSeq" id="XP_020820690.1">
    <property type="nucleotide sequence ID" value="XM_020965031.1"/>
</dbReference>
<dbReference type="RefSeq" id="XP_020820696.1">
    <property type="nucleotide sequence ID" value="XM_020965037.1"/>
</dbReference>
<dbReference type="RefSeq" id="XP_020820688.1">
    <property type="nucleotide sequence ID" value="XM_020965029.1"/>
</dbReference>
<dbReference type="CTD" id="160492"/>
<dbReference type="GO" id="GO:0005737">
    <property type="term" value="C:cytoplasm"/>
    <property type="evidence" value="ECO:0007669"/>
    <property type="project" value="TreeGrafter"/>
</dbReference>